<evidence type="ECO:0000313" key="4">
    <source>
        <dbReference type="EMBL" id="QBH95532.1"/>
    </source>
</evidence>
<name>A0A411WH33_9GAMM</name>
<evidence type="ECO:0000256" key="2">
    <source>
        <dbReference type="ARBA" id="ARBA00023002"/>
    </source>
</evidence>
<dbReference type="Pfam" id="PF13561">
    <property type="entry name" value="adh_short_C2"/>
    <property type="match status" value="1"/>
</dbReference>
<dbReference type="PROSITE" id="PS00061">
    <property type="entry name" value="ADH_SHORT"/>
    <property type="match status" value="1"/>
</dbReference>
<dbReference type="InterPro" id="IPR057326">
    <property type="entry name" value="KR_dom"/>
</dbReference>
<dbReference type="GO" id="GO:0016616">
    <property type="term" value="F:oxidoreductase activity, acting on the CH-OH group of donors, NAD or NADP as acceptor"/>
    <property type="evidence" value="ECO:0007669"/>
    <property type="project" value="TreeGrafter"/>
</dbReference>
<evidence type="ECO:0000313" key="5">
    <source>
        <dbReference type="Proteomes" id="UP000293154"/>
    </source>
</evidence>
<evidence type="ECO:0000256" key="1">
    <source>
        <dbReference type="ARBA" id="ARBA00006484"/>
    </source>
</evidence>
<dbReference type="InterPro" id="IPR002347">
    <property type="entry name" value="SDR_fam"/>
</dbReference>
<dbReference type="KEGG" id="prag:EKN56_03405"/>
<gene>
    <name evidence="4" type="ORF">EKN56_03405</name>
</gene>
<dbReference type="AlphaFoldDB" id="A0A411WH33"/>
<dbReference type="SUPFAM" id="SSF51735">
    <property type="entry name" value="NAD(P)-binding Rossmann-fold domains"/>
    <property type="match status" value="1"/>
</dbReference>
<dbReference type="EMBL" id="CP034752">
    <property type="protein sequence ID" value="QBH95532.1"/>
    <property type="molecule type" value="Genomic_DNA"/>
</dbReference>
<organism evidence="4 5">
    <name type="scientific">Limnobaculum zhutongyuii</name>
    <dbReference type="NCBI Taxonomy" id="2498113"/>
    <lineage>
        <taxon>Bacteria</taxon>
        <taxon>Pseudomonadati</taxon>
        <taxon>Pseudomonadota</taxon>
        <taxon>Gammaproteobacteria</taxon>
        <taxon>Enterobacterales</taxon>
        <taxon>Budviciaceae</taxon>
        <taxon>Limnobaculum</taxon>
    </lineage>
</organism>
<dbReference type="GO" id="GO:0006633">
    <property type="term" value="P:fatty acid biosynthetic process"/>
    <property type="evidence" value="ECO:0007669"/>
    <property type="project" value="TreeGrafter"/>
</dbReference>
<dbReference type="Proteomes" id="UP000293154">
    <property type="component" value="Chromosome"/>
</dbReference>
<evidence type="ECO:0000259" key="3">
    <source>
        <dbReference type="SMART" id="SM00822"/>
    </source>
</evidence>
<comment type="similarity">
    <text evidence="1">Belongs to the short-chain dehydrogenases/reductases (SDR) family.</text>
</comment>
<feature type="domain" description="Ketoreductase" evidence="3">
    <location>
        <begin position="11"/>
        <end position="193"/>
    </location>
</feature>
<dbReference type="FunFam" id="3.40.50.720:FF:000173">
    <property type="entry name" value="3-oxoacyl-[acyl-carrier protein] reductase"/>
    <property type="match status" value="1"/>
</dbReference>
<reference evidence="4 5" key="1">
    <citation type="submission" date="2019-03" db="EMBL/GenBank/DDBJ databases">
        <title>Pragia sp. nov. isolated from the gut tract of Carduelis flavirostris.</title>
        <authorList>
            <person name="Ge Y."/>
        </authorList>
    </citation>
    <scope>NUCLEOTIDE SEQUENCE [LARGE SCALE GENOMIC DNA]</scope>
    <source>
        <strain evidence="4 5">CF-458</strain>
    </source>
</reference>
<accession>A0A411WH33</accession>
<dbReference type="PANTHER" id="PTHR42760">
    <property type="entry name" value="SHORT-CHAIN DEHYDROGENASES/REDUCTASES FAMILY MEMBER"/>
    <property type="match status" value="1"/>
</dbReference>
<protein>
    <submittedName>
        <fullName evidence="4">SDR family oxidoreductase</fullName>
    </submittedName>
</protein>
<dbReference type="Gene3D" id="3.40.50.720">
    <property type="entry name" value="NAD(P)-binding Rossmann-like Domain"/>
    <property type="match status" value="1"/>
</dbReference>
<dbReference type="PANTHER" id="PTHR42760:SF83">
    <property type="entry name" value="(3R)-3-HYDROXYACYL-COA DEHYDROGENASE"/>
    <property type="match status" value="1"/>
</dbReference>
<keyword evidence="2" id="KW-0560">Oxidoreductase</keyword>
<dbReference type="OrthoDB" id="154414at2"/>
<proteinExistence type="inferred from homology"/>
<sequence length="250" mass="26828">MLNWRKVMLNKICVVTGAGRGIGLEIVKKFSQAGAKMIFAVDMNEQELKSLENQYPNVRPAKLNVCDRPAITAFVDAVKAEFGQIDVLVNNAGITRDAMIGKMTEDDWDAVLNVNLKGVFNMTQAIVALMTENGKGSIITMSSIVGTDGNIGQSNYAATKGGVIAMTKGWAKEFARKGAQIRANCVAPGFTETPMTKDLPEKVLEGINNKTPLGRMATAEDIAEGVLFLASEKAKFITGQVLKIDGGLTL</sequence>
<dbReference type="PRINTS" id="PR00080">
    <property type="entry name" value="SDRFAMILY"/>
</dbReference>
<keyword evidence="5" id="KW-1185">Reference proteome</keyword>
<dbReference type="NCBIfam" id="NF009466">
    <property type="entry name" value="PRK12826.1-2"/>
    <property type="match status" value="1"/>
</dbReference>
<dbReference type="PRINTS" id="PR00081">
    <property type="entry name" value="GDHRDH"/>
</dbReference>
<dbReference type="SMART" id="SM00822">
    <property type="entry name" value="PKS_KR"/>
    <property type="match status" value="1"/>
</dbReference>
<dbReference type="InterPro" id="IPR036291">
    <property type="entry name" value="NAD(P)-bd_dom_sf"/>
</dbReference>
<dbReference type="InterPro" id="IPR020904">
    <property type="entry name" value="Sc_DH/Rdtase_CS"/>
</dbReference>
<dbReference type="GO" id="GO:0048038">
    <property type="term" value="F:quinone binding"/>
    <property type="evidence" value="ECO:0007669"/>
    <property type="project" value="TreeGrafter"/>
</dbReference>